<name>A0A0E9X0K7_ANGAN</name>
<sequence>MTPACLSLTVPSLGLLHGVKKRTARADNKIRCCCLAFDSRTLLLSSFGPLPCQNEAVSTHKPHLQSGVANQCSSPHPPNHKMYQ</sequence>
<accession>A0A0E9X0K7</accession>
<reference evidence="2" key="1">
    <citation type="submission" date="2014-11" db="EMBL/GenBank/DDBJ databases">
        <authorList>
            <person name="Amaro Gonzalez C."/>
        </authorList>
    </citation>
    <scope>NUCLEOTIDE SEQUENCE</scope>
</reference>
<dbReference type="AlphaFoldDB" id="A0A0E9X0K7"/>
<protein>
    <submittedName>
        <fullName evidence="2">Uncharacterized protein</fullName>
    </submittedName>
</protein>
<feature type="region of interest" description="Disordered" evidence="1">
    <location>
        <begin position="64"/>
        <end position="84"/>
    </location>
</feature>
<reference evidence="2" key="2">
    <citation type="journal article" date="2015" name="Fish Shellfish Immunol.">
        <title>Early steps in the European eel (Anguilla anguilla)-Vibrio vulnificus interaction in the gills: Role of the RtxA13 toxin.</title>
        <authorList>
            <person name="Callol A."/>
            <person name="Pajuelo D."/>
            <person name="Ebbesson L."/>
            <person name="Teles M."/>
            <person name="MacKenzie S."/>
            <person name="Amaro C."/>
        </authorList>
    </citation>
    <scope>NUCLEOTIDE SEQUENCE</scope>
</reference>
<evidence type="ECO:0000256" key="1">
    <source>
        <dbReference type="SAM" id="MobiDB-lite"/>
    </source>
</evidence>
<evidence type="ECO:0000313" key="2">
    <source>
        <dbReference type="EMBL" id="JAH95991.1"/>
    </source>
</evidence>
<proteinExistence type="predicted"/>
<organism evidence="2">
    <name type="scientific">Anguilla anguilla</name>
    <name type="common">European freshwater eel</name>
    <name type="synonym">Muraena anguilla</name>
    <dbReference type="NCBI Taxonomy" id="7936"/>
    <lineage>
        <taxon>Eukaryota</taxon>
        <taxon>Metazoa</taxon>
        <taxon>Chordata</taxon>
        <taxon>Craniata</taxon>
        <taxon>Vertebrata</taxon>
        <taxon>Euteleostomi</taxon>
        <taxon>Actinopterygii</taxon>
        <taxon>Neopterygii</taxon>
        <taxon>Teleostei</taxon>
        <taxon>Anguilliformes</taxon>
        <taxon>Anguillidae</taxon>
        <taxon>Anguilla</taxon>
    </lineage>
</organism>
<dbReference type="EMBL" id="GBXM01012586">
    <property type="protein sequence ID" value="JAH95991.1"/>
    <property type="molecule type" value="Transcribed_RNA"/>
</dbReference>